<keyword evidence="3 7" id="KW-0547">Nucleotide-binding</keyword>
<keyword evidence="4 7" id="KW-0833">Ubl conjugation pathway</keyword>
<organism evidence="10 11">
    <name type="scientific">[Myrmecia] bisecta</name>
    <dbReference type="NCBI Taxonomy" id="41462"/>
    <lineage>
        <taxon>Eukaryota</taxon>
        <taxon>Viridiplantae</taxon>
        <taxon>Chlorophyta</taxon>
        <taxon>core chlorophytes</taxon>
        <taxon>Trebouxiophyceae</taxon>
        <taxon>Trebouxiales</taxon>
        <taxon>Trebouxiaceae</taxon>
        <taxon>Myrmecia</taxon>
    </lineage>
</organism>
<dbReference type="GO" id="GO:0005524">
    <property type="term" value="F:ATP binding"/>
    <property type="evidence" value="ECO:0007669"/>
    <property type="project" value="UniProtKB-UniRule"/>
</dbReference>
<gene>
    <name evidence="10" type="ORF">WJX72_009836</name>
</gene>
<sequence length="208" mass="22390">MAGEGVSPAVINRLAKELRELQLKPEEGLKVHLNEDNIADVQAEFEGPAGTPYEGGVFKMKLVLGADFPQSPPKGFFTTKIFHPNVSKAGEICVNVLKKDWTPDMGLRHVLLVIRCLLIAPFPESALNEEAGKLLLENYDEYAKHARLMTSIHAMPAKRPMPLTATGGANAVNSTTGEAASDSGAPAVKKPKGIDKKAAAKKRGLKRL</sequence>
<feature type="domain" description="UBC core" evidence="9">
    <location>
        <begin position="9"/>
        <end position="155"/>
    </location>
</feature>
<dbReference type="SUPFAM" id="SSF54495">
    <property type="entry name" value="UBC-like"/>
    <property type="match status" value="1"/>
</dbReference>
<evidence type="ECO:0000256" key="3">
    <source>
        <dbReference type="ARBA" id="ARBA00022741"/>
    </source>
</evidence>
<accession>A0AAW1QT99</accession>
<name>A0AAW1QT99_9CHLO</name>
<dbReference type="InterPro" id="IPR000608">
    <property type="entry name" value="UBC"/>
</dbReference>
<dbReference type="InterPro" id="IPR023313">
    <property type="entry name" value="UBQ-conjugating_AS"/>
</dbReference>
<evidence type="ECO:0000256" key="6">
    <source>
        <dbReference type="PROSITE-ProRule" id="PRU10133"/>
    </source>
</evidence>
<reference evidence="10 11" key="1">
    <citation type="journal article" date="2024" name="Nat. Commun.">
        <title>Phylogenomics reveals the evolutionary origins of lichenization in chlorophyte algae.</title>
        <authorList>
            <person name="Puginier C."/>
            <person name="Libourel C."/>
            <person name="Otte J."/>
            <person name="Skaloud P."/>
            <person name="Haon M."/>
            <person name="Grisel S."/>
            <person name="Petersen M."/>
            <person name="Berrin J.G."/>
            <person name="Delaux P.M."/>
            <person name="Dal Grande F."/>
            <person name="Keller J."/>
        </authorList>
    </citation>
    <scope>NUCLEOTIDE SEQUENCE [LARGE SCALE GENOMIC DNA]</scope>
    <source>
        <strain evidence="10 11">SAG 2043</strain>
    </source>
</reference>
<dbReference type="InterPro" id="IPR016135">
    <property type="entry name" value="UBQ-conjugating_enzyme/RWD"/>
</dbReference>
<feature type="compositionally biased region" description="Basic residues" evidence="8">
    <location>
        <begin position="199"/>
        <end position="208"/>
    </location>
</feature>
<evidence type="ECO:0000256" key="4">
    <source>
        <dbReference type="ARBA" id="ARBA00022786"/>
    </source>
</evidence>
<evidence type="ECO:0000256" key="8">
    <source>
        <dbReference type="SAM" id="MobiDB-lite"/>
    </source>
</evidence>
<dbReference type="CDD" id="cd23804">
    <property type="entry name" value="UBCc_UBE2S"/>
    <property type="match status" value="1"/>
</dbReference>
<dbReference type="FunFam" id="3.10.110.10:FF:000031">
    <property type="entry name" value="Ubiquitin-conjugating enzyme E2 22"/>
    <property type="match status" value="1"/>
</dbReference>
<keyword evidence="5 7" id="KW-0067">ATP-binding</keyword>
<comment type="caution">
    <text evidence="10">The sequence shown here is derived from an EMBL/GenBank/DDBJ whole genome shotgun (WGS) entry which is preliminary data.</text>
</comment>
<evidence type="ECO:0000313" key="11">
    <source>
        <dbReference type="Proteomes" id="UP001489004"/>
    </source>
</evidence>
<feature type="region of interest" description="Disordered" evidence="8">
    <location>
        <begin position="167"/>
        <end position="208"/>
    </location>
</feature>
<dbReference type="EMBL" id="JALJOR010000002">
    <property type="protein sequence ID" value="KAK9824376.1"/>
    <property type="molecule type" value="Genomic_DNA"/>
</dbReference>
<dbReference type="EC" id="2.3.2.23" evidence="1"/>
<dbReference type="PANTHER" id="PTHR24067">
    <property type="entry name" value="UBIQUITIN-CONJUGATING ENZYME E2"/>
    <property type="match status" value="1"/>
</dbReference>
<dbReference type="PROSITE" id="PS50127">
    <property type="entry name" value="UBC_2"/>
    <property type="match status" value="1"/>
</dbReference>
<proteinExistence type="inferred from homology"/>
<protein>
    <recommendedName>
        <fullName evidence="1">E2 ubiquitin-conjugating enzyme</fullName>
        <ecNumber evidence="1">2.3.2.23</ecNumber>
    </recommendedName>
</protein>
<dbReference type="AlphaFoldDB" id="A0AAW1QT99"/>
<evidence type="ECO:0000259" key="9">
    <source>
        <dbReference type="PROSITE" id="PS50127"/>
    </source>
</evidence>
<evidence type="ECO:0000256" key="7">
    <source>
        <dbReference type="RuleBase" id="RU362109"/>
    </source>
</evidence>
<dbReference type="GO" id="GO:0061631">
    <property type="term" value="F:ubiquitin conjugating enzyme activity"/>
    <property type="evidence" value="ECO:0007669"/>
    <property type="project" value="UniProtKB-EC"/>
</dbReference>
<evidence type="ECO:0000256" key="5">
    <source>
        <dbReference type="ARBA" id="ARBA00022840"/>
    </source>
</evidence>
<dbReference type="PROSITE" id="PS00183">
    <property type="entry name" value="UBC_1"/>
    <property type="match status" value="1"/>
</dbReference>
<evidence type="ECO:0000313" key="10">
    <source>
        <dbReference type="EMBL" id="KAK9824376.1"/>
    </source>
</evidence>
<keyword evidence="2" id="KW-0808">Transferase</keyword>
<keyword evidence="11" id="KW-1185">Reference proteome</keyword>
<dbReference type="Gene3D" id="3.10.110.10">
    <property type="entry name" value="Ubiquitin Conjugating Enzyme"/>
    <property type="match status" value="1"/>
</dbReference>
<dbReference type="Pfam" id="PF00179">
    <property type="entry name" value="UQ_con"/>
    <property type="match status" value="1"/>
</dbReference>
<dbReference type="Proteomes" id="UP001489004">
    <property type="component" value="Unassembled WGS sequence"/>
</dbReference>
<evidence type="ECO:0000256" key="1">
    <source>
        <dbReference type="ARBA" id="ARBA00012486"/>
    </source>
</evidence>
<evidence type="ECO:0000256" key="2">
    <source>
        <dbReference type="ARBA" id="ARBA00022679"/>
    </source>
</evidence>
<comment type="similarity">
    <text evidence="7">Belongs to the ubiquitin-conjugating enzyme family.</text>
</comment>
<dbReference type="SMART" id="SM00212">
    <property type="entry name" value="UBCc"/>
    <property type="match status" value="1"/>
</dbReference>
<feature type="active site" description="Glycyl thioester intermediate" evidence="6">
    <location>
        <position position="93"/>
    </location>
</feature>
<dbReference type="InterPro" id="IPR050113">
    <property type="entry name" value="Ub_conjugating_enzyme"/>
</dbReference>